<keyword evidence="1" id="KW-0472">Membrane</keyword>
<evidence type="ECO:0000256" key="1">
    <source>
        <dbReference type="SAM" id="Phobius"/>
    </source>
</evidence>
<accession>A0ABP9DJC2</accession>
<evidence type="ECO:0008006" key="4">
    <source>
        <dbReference type="Google" id="ProtNLM"/>
    </source>
</evidence>
<comment type="caution">
    <text evidence="2">The sequence shown here is derived from an EMBL/GenBank/DDBJ whole genome shotgun (WGS) entry which is preliminary data.</text>
</comment>
<keyword evidence="1" id="KW-1133">Transmembrane helix</keyword>
<dbReference type="RefSeq" id="WP_345696876.1">
    <property type="nucleotide sequence ID" value="NZ_BAABIS010000001.1"/>
</dbReference>
<keyword evidence="3" id="KW-1185">Reference proteome</keyword>
<organism evidence="2 3">
    <name type="scientific">Kitasatospora terrestris</name>
    <dbReference type="NCBI Taxonomy" id="258051"/>
    <lineage>
        <taxon>Bacteria</taxon>
        <taxon>Bacillati</taxon>
        <taxon>Actinomycetota</taxon>
        <taxon>Actinomycetes</taxon>
        <taxon>Kitasatosporales</taxon>
        <taxon>Streptomycetaceae</taxon>
        <taxon>Kitasatospora</taxon>
    </lineage>
</organism>
<sequence>MFLVVLLLMAALAGAAVHLPMPALLALTVLVAGWLLAFGARERLSRRS</sequence>
<keyword evidence="1" id="KW-0812">Transmembrane</keyword>
<evidence type="ECO:0000313" key="2">
    <source>
        <dbReference type="EMBL" id="GAA4847158.1"/>
    </source>
</evidence>
<proteinExistence type="predicted"/>
<protein>
    <recommendedName>
        <fullName evidence="4">Small hydrophobic membrane protein</fullName>
    </recommendedName>
</protein>
<feature type="transmembrane region" description="Helical" evidence="1">
    <location>
        <begin position="23"/>
        <end position="40"/>
    </location>
</feature>
<evidence type="ECO:0000313" key="3">
    <source>
        <dbReference type="Proteomes" id="UP001501752"/>
    </source>
</evidence>
<gene>
    <name evidence="2" type="ORF">GCM10023235_24890</name>
</gene>
<dbReference type="EMBL" id="BAABIS010000001">
    <property type="protein sequence ID" value="GAA4847158.1"/>
    <property type="molecule type" value="Genomic_DNA"/>
</dbReference>
<dbReference type="Proteomes" id="UP001501752">
    <property type="component" value="Unassembled WGS sequence"/>
</dbReference>
<name>A0ABP9DJC2_9ACTN</name>
<reference evidence="3" key="1">
    <citation type="journal article" date="2019" name="Int. J. Syst. Evol. Microbiol.">
        <title>The Global Catalogue of Microorganisms (GCM) 10K type strain sequencing project: providing services to taxonomists for standard genome sequencing and annotation.</title>
        <authorList>
            <consortium name="The Broad Institute Genomics Platform"/>
            <consortium name="The Broad Institute Genome Sequencing Center for Infectious Disease"/>
            <person name="Wu L."/>
            <person name="Ma J."/>
        </authorList>
    </citation>
    <scope>NUCLEOTIDE SEQUENCE [LARGE SCALE GENOMIC DNA]</scope>
    <source>
        <strain evidence="3">JCM 13006</strain>
    </source>
</reference>